<feature type="compositionally biased region" description="Low complexity" evidence="5">
    <location>
        <begin position="93"/>
        <end position="104"/>
    </location>
</feature>
<dbReference type="GO" id="GO:0000380">
    <property type="term" value="P:alternative mRNA splicing, via spliceosome"/>
    <property type="evidence" value="ECO:0007669"/>
    <property type="project" value="TreeGrafter"/>
</dbReference>
<dbReference type="InterPro" id="IPR013320">
    <property type="entry name" value="ConA-like_dom_sf"/>
</dbReference>
<name>A0AA88MAL6_TACVA</name>
<dbReference type="Gene3D" id="2.60.120.920">
    <property type="match status" value="1"/>
</dbReference>
<dbReference type="Gene3D" id="1.10.720.30">
    <property type="entry name" value="SAP domain"/>
    <property type="match status" value="1"/>
</dbReference>
<sequence length="690" mass="77370">MLLEDVRKLKVSELRAELRDRGLDPKGLKAELVARLMSAIRSTEPGHGAQETPTLTCHTVDTSTGSGTALNNKQQTVEQKQSEETWREARSCTQDQSTQTDNDTAVPQSVCCCSNRTEEPFKSLCVLSSSDVHQEEDQSAPLESHQLPRLAPVITETRKGKEDESRNVSRPDEERGRDYYEFKEEIQYMRAKTPEPSPASEDEMDIDDDTVRLDPYNSDLHFEVSADGSSGQPLLWEKFPLLHSGCRLTHGFTRGKVGCEVKYVKRLSAATPTCVNPEPHVLRVGWSVDGSSLQLGEDELSFGFDGAGKAVTGGKTEDFGESFSEGDVIGCYAFISDCGETELSFSKNGLFLGVAFRLAGSILAGRALYPHVLCKNCSVSLNLDPRGVTWYPGPPGYCPLPMLPSAHRSQAPLPPSHRKDCEVLMMVGMPGSGKSHWAVSHVAKNPEKRYDVLSTNSVLHCMRLPSPEHKNLMLQQATQCLTHLIKIAATKRRNFILDQANIYPSAQRHKLLRFCVYQRKAVVLVPSDEEWKRRLAQKEQSEGAVLPEISLLKSKVSFTLPEQGNLLEDILFVELCREDAQKLLTGYKEEATRLLPTPAKRHKRHKKRPHKRPGDSLGLSRSHNVLQSQWGCHKPNGWNFSAFSQPYGYNSDPQTYRDYYQPCTEQWNLGNQNQSFYANQGYYFGSQAFW</sequence>
<dbReference type="SUPFAM" id="SSF68906">
    <property type="entry name" value="SAP domain"/>
    <property type="match status" value="1"/>
</dbReference>
<dbReference type="SUPFAM" id="SSF49899">
    <property type="entry name" value="Concanavalin A-like lectins/glucanases"/>
    <property type="match status" value="1"/>
</dbReference>
<feature type="compositionally biased region" description="Basic residues" evidence="5">
    <location>
        <begin position="599"/>
        <end position="611"/>
    </location>
</feature>
<dbReference type="InterPro" id="IPR036361">
    <property type="entry name" value="SAP_dom_sf"/>
</dbReference>
<keyword evidence="3" id="KW-0597">Phosphoprotein</keyword>
<dbReference type="Gene3D" id="3.40.50.300">
    <property type="entry name" value="P-loop containing nucleotide triphosphate hydrolases"/>
    <property type="match status" value="1"/>
</dbReference>
<proteinExistence type="predicted"/>
<evidence type="ECO:0000256" key="3">
    <source>
        <dbReference type="ARBA" id="ARBA00022553"/>
    </source>
</evidence>
<dbReference type="GO" id="GO:0003723">
    <property type="term" value="F:RNA binding"/>
    <property type="evidence" value="ECO:0007669"/>
    <property type="project" value="TreeGrafter"/>
</dbReference>
<evidence type="ECO:0000256" key="4">
    <source>
        <dbReference type="ARBA" id="ARBA00023242"/>
    </source>
</evidence>
<feature type="compositionally biased region" description="Polar residues" evidence="5">
    <location>
        <begin position="64"/>
        <end position="79"/>
    </location>
</feature>
<dbReference type="InterPro" id="IPR027417">
    <property type="entry name" value="P-loop_NTPase"/>
</dbReference>
<keyword evidence="9" id="KW-1185">Reference proteome</keyword>
<evidence type="ECO:0000259" key="6">
    <source>
        <dbReference type="PROSITE" id="PS50188"/>
    </source>
</evidence>
<dbReference type="InterPro" id="IPR003877">
    <property type="entry name" value="SPRY_dom"/>
</dbReference>
<evidence type="ECO:0000313" key="9">
    <source>
        <dbReference type="Proteomes" id="UP001187315"/>
    </source>
</evidence>
<dbReference type="InterPro" id="IPR035778">
    <property type="entry name" value="SPRY_hnRNP_U"/>
</dbReference>
<comment type="subcellular location">
    <subcellularLocation>
        <location evidence="1">Nucleus</location>
    </subcellularLocation>
</comment>
<protein>
    <submittedName>
        <fullName evidence="8">Uncharacterized protein</fullName>
    </submittedName>
</protein>
<dbReference type="Proteomes" id="UP001187315">
    <property type="component" value="Unassembled WGS sequence"/>
</dbReference>
<accession>A0AA88MAL6</accession>
<dbReference type="InterPro" id="IPR001870">
    <property type="entry name" value="B30.2/SPRY"/>
</dbReference>
<feature type="domain" description="SAP" evidence="7">
    <location>
        <begin position="6"/>
        <end position="40"/>
    </location>
</feature>
<dbReference type="SMART" id="SM00449">
    <property type="entry name" value="SPRY"/>
    <property type="match status" value="1"/>
</dbReference>
<dbReference type="PANTHER" id="PTHR12381:SF66">
    <property type="entry name" value="HETEROGENEOUS NUCLEAR RIBONUCLEOPROTEIN U-LIKE PROTEIN 2"/>
    <property type="match status" value="1"/>
</dbReference>
<dbReference type="PROSITE" id="PS50800">
    <property type="entry name" value="SAP"/>
    <property type="match status" value="1"/>
</dbReference>
<comment type="caution">
    <text evidence="8">The sequence shown here is derived from an EMBL/GenBank/DDBJ whole genome shotgun (WGS) entry which is preliminary data.</text>
</comment>
<feature type="domain" description="B30.2/SPRY" evidence="6">
    <location>
        <begin position="191"/>
        <end position="388"/>
    </location>
</feature>
<feature type="region of interest" description="Disordered" evidence="5">
    <location>
        <begin position="155"/>
        <end position="177"/>
    </location>
</feature>
<dbReference type="AlphaFoldDB" id="A0AA88MAL6"/>
<feature type="region of interest" description="Disordered" evidence="5">
    <location>
        <begin position="64"/>
        <end position="105"/>
    </location>
</feature>
<dbReference type="Pfam" id="PF02037">
    <property type="entry name" value="SAP"/>
    <property type="match status" value="1"/>
</dbReference>
<feature type="compositionally biased region" description="Basic and acidic residues" evidence="5">
    <location>
        <begin position="80"/>
        <end position="90"/>
    </location>
</feature>
<evidence type="ECO:0000256" key="1">
    <source>
        <dbReference type="ARBA" id="ARBA00004123"/>
    </source>
</evidence>
<dbReference type="SMART" id="SM00513">
    <property type="entry name" value="SAP"/>
    <property type="match status" value="1"/>
</dbReference>
<dbReference type="Pfam" id="PF13671">
    <property type="entry name" value="AAA_33"/>
    <property type="match status" value="1"/>
</dbReference>
<evidence type="ECO:0000256" key="2">
    <source>
        <dbReference type="ARBA" id="ARBA00022481"/>
    </source>
</evidence>
<dbReference type="InterPro" id="IPR043136">
    <property type="entry name" value="B30.2/SPRY_sf"/>
</dbReference>
<evidence type="ECO:0000256" key="5">
    <source>
        <dbReference type="SAM" id="MobiDB-lite"/>
    </source>
</evidence>
<dbReference type="PANTHER" id="PTHR12381">
    <property type="entry name" value="HETEROGENEOUS NUCLEAR RIBONUCLEOPROTEIN U FAMILY MEMBER"/>
    <property type="match status" value="1"/>
</dbReference>
<dbReference type="SUPFAM" id="SSF52540">
    <property type="entry name" value="P-loop containing nucleoside triphosphate hydrolases"/>
    <property type="match status" value="1"/>
</dbReference>
<evidence type="ECO:0000259" key="7">
    <source>
        <dbReference type="PROSITE" id="PS50800"/>
    </source>
</evidence>
<reference evidence="8" key="1">
    <citation type="submission" date="2023-08" db="EMBL/GenBank/DDBJ databases">
        <title>Pelteobagrus vachellii genome.</title>
        <authorList>
            <person name="Liu H."/>
        </authorList>
    </citation>
    <scope>NUCLEOTIDE SEQUENCE</scope>
    <source>
        <strain evidence="8">PRFRI_2022a</strain>
        <tissue evidence="8">Muscle</tissue>
    </source>
</reference>
<feature type="compositionally biased region" description="Basic and acidic residues" evidence="5">
    <location>
        <begin position="156"/>
        <end position="177"/>
    </location>
</feature>
<evidence type="ECO:0000313" key="8">
    <source>
        <dbReference type="EMBL" id="KAK2834257.1"/>
    </source>
</evidence>
<organism evidence="8 9">
    <name type="scientific">Tachysurus vachellii</name>
    <name type="common">Darkbarbel catfish</name>
    <name type="synonym">Pelteobagrus vachellii</name>
    <dbReference type="NCBI Taxonomy" id="175792"/>
    <lineage>
        <taxon>Eukaryota</taxon>
        <taxon>Metazoa</taxon>
        <taxon>Chordata</taxon>
        <taxon>Craniata</taxon>
        <taxon>Vertebrata</taxon>
        <taxon>Euteleostomi</taxon>
        <taxon>Actinopterygii</taxon>
        <taxon>Neopterygii</taxon>
        <taxon>Teleostei</taxon>
        <taxon>Ostariophysi</taxon>
        <taxon>Siluriformes</taxon>
        <taxon>Bagridae</taxon>
        <taxon>Tachysurus</taxon>
    </lineage>
</organism>
<dbReference type="GO" id="GO:0005634">
    <property type="term" value="C:nucleus"/>
    <property type="evidence" value="ECO:0007669"/>
    <property type="project" value="UniProtKB-SubCell"/>
</dbReference>
<dbReference type="PROSITE" id="PS50188">
    <property type="entry name" value="B302_SPRY"/>
    <property type="match status" value="1"/>
</dbReference>
<keyword evidence="4" id="KW-0539">Nucleus</keyword>
<keyword evidence="2" id="KW-0488">Methylation</keyword>
<dbReference type="EMBL" id="JAVHJS010000015">
    <property type="protein sequence ID" value="KAK2834257.1"/>
    <property type="molecule type" value="Genomic_DNA"/>
</dbReference>
<dbReference type="InterPro" id="IPR003034">
    <property type="entry name" value="SAP_dom"/>
</dbReference>
<feature type="region of interest" description="Disordered" evidence="5">
    <location>
        <begin position="595"/>
        <end position="620"/>
    </location>
</feature>
<dbReference type="Pfam" id="PF00622">
    <property type="entry name" value="SPRY"/>
    <property type="match status" value="1"/>
</dbReference>
<dbReference type="CDD" id="cd12884">
    <property type="entry name" value="SPRY_hnRNP"/>
    <property type="match status" value="1"/>
</dbReference>
<gene>
    <name evidence="8" type="ORF">Q7C36_014958</name>
</gene>